<name>A0A841BJK5_9ACTN</name>
<organism evidence="2 3">
    <name type="scientific">Allocatelliglobosispora scoriae</name>
    <dbReference type="NCBI Taxonomy" id="643052"/>
    <lineage>
        <taxon>Bacteria</taxon>
        <taxon>Bacillati</taxon>
        <taxon>Actinomycetota</taxon>
        <taxon>Actinomycetes</taxon>
        <taxon>Micromonosporales</taxon>
        <taxon>Micromonosporaceae</taxon>
        <taxon>Allocatelliglobosispora</taxon>
    </lineage>
</organism>
<comment type="caution">
    <text evidence="2">The sequence shown here is derived from an EMBL/GenBank/DDBJ whole genome shotgun (WGS) entry which is preliminary data.</text>
</comment>
<dbReference type="PANTHER" id="PTHR43138">
    <property type="entry name" value="ACETYLTRANSFERASE, GNAT FAMILY"/>
    <property type="match status" value="1"/>
</dbReference>
<dbReference type="InterPro" id="IPR000182">
    <property type="entry name" value="GNAT_dom"/>
</dbReference>
<dbReference type="InterPro" id="IPR016181">
    <property type="entry name" value="Acyl_CoA_acyltransferase"/>
</dbReference>
<dbReference type="GO" id="GO:0016747">
    <property type="term" value="F:acyltransferase activity, transferring groups other than amino-acyl groups"/>
    <property type="evidence" value="ECO:0007669"/>
    <property type="project" value="InterPro"/>
</dbReference>
<dbReference type="Proteomes" id="UP000587527">
    <property type="component" value="Unassembled WGS sequence"/>
</dbReference>
<dbReference type="CDD" id="cd04301">
    <property type="entry name" value="NAT_SF"/>
    <property type="match status" value="1"/>
</dbReference>
<accession>A0A841BJK5</accession>
<evidence type="ECO:0000313" key="3">
    <source>
        <dbReference type="Proteomes" id="UP000587527"/>
    </source>
</evidence>
<evidence type="ECO:0000313" key="2">
    <source>
        <dbReference type="EMBL" id="MBB5867000.1"/>
    </source>
</evidence>
<dbReference type="PANTHER" id="PTHR43138:SF1">
    <property type="entry name" value="N-ACETYLTRANSFERASE ACA1"/>
    <property type="match status" value="1"/>
</dbReference>
<dbReference type="InterPro" id="IPR052742">
    <property type="entry name" value="Mito_N-acetyltransferase"/>
</dbReference>
<proteinExistence type="predicted"/>
<reference evidence="2 3" key="1">
    <citation type="submission" date="2020-08" db="EMBL/GenBank/DDBJ databases">
        <title>Sequencing the genomes of 1000 actinobacteria strains.</title>
        <authorList>
            <person name="Klenk H.-P."/>
        </authorList>
    </citation>
    <scope>NUCLEOTIDE SEQUENCE [LARGE SCALE GENOMIC DNA]</scope>
    <source>
        <strain evidence="2 3">DSM 45362</strain>
    </source>
</reference>
<dbReference type="AlphaFoldDB" id="A0A841BJK5"/>
<keyword evidence="2" id="KW-0012">Acyltransferase</keyword>
<dbReference type="Gene3D" id="3.40.630.30">
    <property type="match status" value="1"/>
</dbReference>
<dbReference type="EMBL" id="JACHMN010000001">
    <property type="protein sequence ID" value="MBB5867000.1"/>
    <property type="molecule type" value="Genomic_DNA"/>
</dbReference>
<keyword evidence="3" id="KW-1185">Reference proteome</keyword>
<dbReference type="SUPFAM" id="SSF55729">
    <property type="entry name" value="Acyl-CoA N-acyltransferases (Nat)"/>
    <property type="match status" value="1"/>
</dbReference>
<dbReference type="RefSeq" id="WP_184831240.1">
    <property type="nucleotide sequence ID" value="NZ_JACHMN010000001.1"/>
</dbReference>
<dbReference type="Pfam" id="PF00583">
    <property type="entry name" value="Acetyltransf_1"/>
    <property type="match status" value="1"/>
</dbReference>
<evidence type="ECO:0000259" key="1">
    <source>
        <dbReference type="PROSITE" id="PS51186"/>
    </source>
</evidence>
<feature type="domain" description="N-acetyltransferase" evidence="1">
    <location>
        <begin position="1"/>
        <end position="163"/>
    </location>
</feature>
<sequence>MKFRQASNEDWAGIWPIVREVVATGETYTWSPTMDEAAGRTAWMLPAPAEVWVATDDDGTVIGTAMLRPNYPTLGDHVANASFMVPASAGGRGVGRALAERIIERARELGFRSMQFNAVVSTNTRAVALWRSMGFEVVGTSPGAYRHATLGYVDLLIMFRDLTKP</sequence>
<gene>
    <name evidence="2" type="ORF">F4553_000379</name>
</gene>
<dbReference type="PROSITE" id="PS51186">
    <property type="entry name" value="GNAT"/>
    <property type="match status" value="1"/>
</dbReference>
<protein>
    <submittedName>
        <fullName evidence="2">L-amino acid N-acyltransferase YncA</fullName>
    </submittedName>
</protein>
<keyword evidence="2" id="KW-0808">Transferase</keyword>